<proteinExistence type="predicted"/>
<dbReference type="InterPro" id="IPR010861">
    <property type="entry name" value="DUF1492"/>
</dbReference>
<name>A0A8S5LEY8_9CAUD</name>
<organism evidence="1">
    <name type="scientific">Siphoviridae sp. cttkn18</name>
    <dbReference type="NCBI Taxonomy" id="2823607"/>
    <lineage>
        <taxon>Viruses</taxon>
        <taxon>Duplodnaviria</taxon>
        <taxon>Heunggongvirae</taxon>
        <taxon>Uroviricota</taxon>
        <taxon>Caudoviricetes</taxon>
    </lineage>
</organism>
<sequence>MGVLELEQVQVITDIDTVVKLATETAIEIYEQRIEKDHAKKREQARKNTKKLLAGYNELKEHCENAIADIESSVPTDLQLLLTELFNRRGVLRVESILASKRRTELILEHVDNMLDVYRKQCNYRNQPYFKSLVYFYIDKLDVDAVADKLNVEKRTVYRYLEQAENDMALLIWGIQAV</sequence>
<dbReference type="Pfam" id="PF07374">
    <property type="entry name" value="DUF1492"/>
    <property type="match status" value="1"/>
</dbReference>
<dbReference type="EMBL" id="BK014703">
    <property type="protein sequence ID" value="DAD68495.1"/>
    <property type="molecule type" value="Genomic_DNA"/>
</dbReference>
<evidence type="ECO:0000313" key="1">
    <source>
        <dbReference type="EMBL" id="DAD68495.1"/>
    </source>
</evidence>
<protein>
    <recommendedName>
        <fullName evidence="2">DUF1492 domain-containing protein</fullName>
    </recommendedName>
</protein>
<evidence type="ECO:0008006" key="2">
    <source>
        <dbReference type="Google" id="ProtNLM"/>
    </source>
</evidence>
<accession>A0A8S5LEY8</accession>
<reference evidence="1" key="1">
    <citation type="journal article" date="2021" name="Proc. Natl. Acad. Sci. U.S.A.">
        <title>A Catalog of Tens of Thousands of Viruses from Human Metagenomes Reveals Hidden Associations with Chronic Diseases.</title>
        <authorList>
            <person name="Tisza M.J."/>
            <person name="Buck C.B."/>
        </authorList>
    </citation>
    <scope>NUCLEOTIDE SEQUENCE</scope>
    <source>
        <strain evidence="1">Cttkn18</strain>
    </source>
</reference>